<dbReference type="Pfam" id="PF00135">
    <property type="entry name" value="COesterase"/>
    <property type="match status" value="1"/>
</dbReference>
<dbReference type="KEGG" id="tut:107370100"/>
<dbReference type="InterPro" id="IPR019826">
    <property type="entry name" value="Carboxylesterase_B_AS"/>
</dbReference>
<dbReference type="Gene3D" id="3.40.50.1820">
    <property type="entry name" value="alpha/beta hydrolase"/>
    <property type="match status" value="1"/>
</dbReference>
<evidence type="ECO:0000256" key="5">
    <source>
        <dbReference type="RuleBase" id="RU361235"/>
    </source>
</evidence>
<dbReference type="InterPro" id="IPR019819">
    <property type="entry name" value="Carboxylesterase_B_CS"/>
</dbReference>
<dbReference type="GO" id="GO:0003990">
    <property type="term" value="F:acetylcholinesterase activity"/>
    <property type="evidence" value="ECO:0007669"/>
    <property type="project" value="TreeGrafter"/>
</dbReference>
<evidence type="ECO:0000313" key="8">
    <source>
        <dbReference type="EnsemblMetazoa" id="tetur37g00330.1"/>
    </source>
</evidence>
<evidence type="ECO:0000259" key="7">
    <source>
        <dbReference type="Pfam" id="PF00135"/>
    </source>
</evidence>
<feature type="compositionally biased region" description="Basic and acidic residues" evidence="6">
    <location>
        <begin position="165"/>
        <end position="175"/>
    </location>
</feature>
<dbReference type="EC" id="3.1.1.-" evidence="5"/>
<feature type="region of interest" description="Disordered" evidence="6">
    <location>
        <begin position="44"/>
        <end position="68"/>
    </location>
</feature>
<dbReference type="GO" id="GO:0019695">
    <property type="term" value="P:choline metabolic process"/>
    <property type="evidence" value="ECO:0007669"/>
    <property type="project" value="TreeGrafter"/>
</dbReference>
<dbReference type="STRING" id="32264.T1L404"/>
<keyword evidence="3 5" id="KW-0378">Hydrolase</keyword>
<dbReference type="OMA" id="NIWIPRE"/>
<proteinExistence type="inferred from homology"/>
<comment type="similarity">
    <text evidence="1 5">Belongs to the type-B carboxylesterase/lipase family.</text>
</comment>
<protein>
    <recommendedName>
        <fullName evidence="5">Carboxylic ester hydrolase</fullName>
        <ecNumber evidence="5">3.1.1.-</ecNumber>
    </recommendedName>
</protein>
<feature type="compositionally biased region" description="Basic and acidic residues" evidence="6">
    <location>
        <begin position="44"/>
        <end position="56"/>
    </location>
</feature>
<evidence type="ECO:0000256" key="4">
    <source>
        <dbReference type="ARBA" id="ARBA00023180"/>
    </source>
</evidence>
<evidence type="ECO:0000256" key="1">
    <source>
        <dbReference type="ARBA" id="ARBA00005964"/>
    </source>
</evidence>
<name>T1L404_TETUR</name>
<evidence type="ECO:0000256" key="3">
    <source>
        <dbReference type="ARBA" id="ARBA00022801"/>
    </source>
</evidence>
<sequence>MKSTLVFLFIVFCTFASLSECRYSSRHHSHVEHRARFNGWNLDREEREKPSHDRPSNDNSTSYRPAPDAPVVHTSWGTFEGTIETHSGVNVSTFYGIPFAEPPVGKLRFRLPLKLRGRYQGIYNATAPRAACVHSLENEKTIEKTSEDCLFLNIWIPRENDYEDDRWSRRNSDHKWGRRNSYSKSKPRSRSSRGLPVLFYIYGSQFKKYSASYPSSRGGVTAAQGNMIFVSPNYRLGSLGFAYGNDHRMPGNQAVYDVITAMEWVRDNIADFGGDPDRITLSGSSAGSIIAGILAVSPNVNPFLFDQVLLMSAVPIRPTSIESTDVALNKTKALAAKLGCGEFPNELFGLTVDQIECLQNVNASDFIAIDTTEEFTIMGSTPDYAFMPVYGDSLLPSPPDYYLSRNQIRRHVKFMVGSDRNDDIETKNYEPASREDAEKYLDNYLINAIKPKSNISDELDYLYDYYFDDVADNDTYGIKERMDQLVGDYIFQCPLLLFAERWANVNPVHYYYNNYTADRYINSTEVQFQHGPVHGQANFMFLGRPFGNEQELYSDQDRLVSHRMIKILSEFVTSGEVAWPPLLVSRGKTLPLEWIIDEDVNTHNVKVSPKLKICHFWAKMFNVFQF</sequence>
<dbReference type="GO" id="GO:0005886">
    <property type="term" value="C:plasma membrane"/>
    <property type="evidence" value="ECO:0007669"/>
    <property type="project" value="TreeGrafter"/>
</dbReference>
<feature type="region of interest" description="Disordered" evidence="6">
    <location>
        <begin position="164"/>
        <end position="191"/>
    </location>
</feature>
<dbReference type="GO" id="GO:0005615">
    <property type="term" value="C:extracellular space"/>
    <property type="evidence" value="ECO:0007669"/>
    <property type="project" value="TreeGrafter"/>
</dbReference>
<evidence type="ECO:0000256" key="2">
    <source>
        <dbReference type="ARBA" id="ARBA00022487"/>
    </source>
</evidence>
<dbReference type="EMBL" id="CAEY01001062">
    <property type="status" value="NOT_ANNOTATED_CDS"/>
    <property type="molecule type" value="Genomic_DNA"/>
</dbReference>
<organism evidence="8 9">
    <name type="scientific">Tetranychus urticae</name>
    <name type="common">Two-spotted spider mite</name>
    <dbReference type="NCBI Taxonomy" id="32264"/>
    <lineage>
        <taxon>Eukaryota</taxon>
        <taxon>Metazoa</taxon>
        <taxon>Ecdysozoa</taxon>
        <taxon>Arthropoda</taxon>
        <taxon>Chelicerata</taxon>
        <taxon>Arachnida</taxon>
        <taxon>Acari</taxon>
        <taxon>Acariformes</taxon>
        <taxon>Trombidiformes</taxon>
        <taxon>Prostigmata</taxon>
        <taxon>Eleutherengona</taxon>
        <taxon>Raphignathae</taxon>
        <taxon>Tetranychoidea</taxon>
        <taxon>Tetranychidae</taxon>
        <taxon>Tetranychus</taxon>
    </lineage>
</organism>
<gene>
    <name evidence="8" type="primary">107370100</name>
</gene>
<dbReference type="AlphaFoldDB" id="T1L404"/>
<dbReference type="PROSITE" id="PS00941">
    <property type="entry name" value="CARBOXYLESTERASE_B_2"/>
    <property type="match status" value="1"/>
</dbReference>
<keyword evidence="2" id="KW-0719">Serine esterase</keyword>
<dbReference type="SUPFAM" id="SSF53474">
    <property type="entry name" value="alpha/beta-Hydrolases"/>
    <property type="match status" value="1"/>
</dbReference>
<feature type="domain" description="Carboxylesterase type B" evidence="7">
    <location>
        <begin position="69"/>
        <end position="576"/>
    </location>
</feature>
<dbReference type="InterPro" id="IPR029058">
    <property type="entry name" value="AB_hydrolase_fold"/>
</dbReference>
<keyword evidence="4" id="KW-0325">Glycoprotein</keyword>
<dbReference type="eggNOG" id="KOG4389">
    <property type="taxonomic scope" value="Eukaryota"/>
</dbReference>
<dbReference type="PROSITE" id="PS00122">
    <property type="entry name" value="CARBOXYLESTERASE_B_1"/>
    <property type="match status" value="1"/>
</dbReference>
<accession>T1L404</accession>
<reference evidence="8" key="2">
    <citation type="submission" date="2015-06" db="UniProtKB">
        <authorList>
            <consortium name="EnsemblMetazoa"/>
        </authorList>
    </citation>
    <scope>IDENTIFICATION</scope>
</reference>
<dbReference type="InterPro" id="IPR050654">
    <property type="entry name" value="AChE-related_enzymes"/>
</dbReference>
<evidence type="ECO:0000313" key="9">
    <source>
        <dbReference type="Proteomes" id="UP000015104"/>
    </source>
</evidence>
<dbReference type="ESTHER" id="tetur-t1l404">
    <property type="family name" value="Cholinesterase-like"/>
</dbReference>
<dbReference type="PANTHER" id="PTHR43918">
    <property type="entry name" value="ACETYLCHOLINESTERASE"/>
    <property type="match status" value="1"/>
</dbReference>
<feature type="signal peptide" evidence="5">
    <location>
        <begin position="1"/>
        <end position="21"/>
    </location>
</feature>
<dbReference type="EnsemblMetazoa" id="tetur37g00330.1">
    <property type="protein sequence ID" value="tetur37g00330.1"/>
    <property type="gene ID" value="tetur37g00330"/>
</dbReference>
<dbReference type="PANTHER" id="PTHR43918:SF4">
    <property type="entry name" value="CARBOXYLIC ESTER HYDROLASE"/>
    <property type="match status" value="1"/>
</dbReference>
<evidence type="ECO:0000256" key="6">
    <source>
        <dbReference type="SAM" id="MobiDB-lite"/>
    </source>
</evidence>
<dbReference type="Proteomes" id="UP000015104">
    <property type="component" value="Unassembled WGS sequence"/>
</dbReference>
<dbReference type="HOGENOM" id="CLU_006586_13_0_1"/>
<feature type="chain" id="PRO_5005147100" description="Carboxylic ester hydrolase" evidence="5">
    <location>
        <begin position="22"/>
        <end position="626"/>
    </location>
</feature>
<reference evidence="9" key="1">
    <citation type="submission" date="2011-08" db="EMBL/GenBank/DDBJ databases">
        <authorList>
            <person name="Rombauts S."/>
        </authorList>
    </citation>
    <scope>NUCLEOTIDE SEQUENCE</scope>
    <source>
        <strain evidence="9">London</strain>
    </source>
</reference>
<keyword evidence="5" id="KW-0732">Signal</keyword>
<keyword evidence="9" id="KW-1185">Reference proteome</keyword>
<dbReference type="OrthoDB" id="408631at2759"/>
<dbReference type="GO" id="GO:0006581">
    <property type="term" value="P:acetylcholine catabolic process"/>
    <property type="evidence" value="ECO:0007669"/>
    <property type="project" value="TreeGrafter"/>
</dbReference>
<dbReference type="InterPro" id="IPR002018">
    <property type="entry name" value="CarbesteraseB"/>
</dbReference>